<dbReference type="EMBL" id="JAYGJQ010000002">
    <property type="protein sequence ID" value="MEA9357700.1"/>
    <property type="molecule type" value="Genomic_DNA"/>
</dbReference>
<dbReference type="InterPro" id="IPR036116">
    <property type="entry name" value="FN3_sf"/>
</dbReference>
<feature type="chain" id="PRO_5045883611" evidence="2">
    <location>
        <begin position="21"/>
        <end position="641"/>
    </location>
</feature>
<dbReference type="InterPro" id="IPR013783">
    <property type="entry name" value="Ig-like_fold"/>
</dbReference>
<evidence type="ECO:0000259" key="3">
    <source>
        <dbReference type="SMART" id="SM00060"/>
    </source>
</evidence>
<accession>A0ABU5VXA2</accession>
<proteinExistence type="predicted"/>
<sequence length="641" mass="70886">MKKRTLQFLFLNLWALSLIGCVGTIKDADPISTKAASVQDKSVTDFAGIFNAVAISNNRVEVIFPVAEGDPDQIAYVIRYDGQQIPTYVYGSALKPDYRGLLKYTITGLQSDTPYSFSVQARNVKTNIESSNNLSKSTKTFSNVTAIFNGISIVRNLSGADGLNGIEVIWPEAEIRGGVVSKDEVDPIEYQVTVIDSNFLNPGDINNTAFGEPNRKVYSIQGNKRSATINGLKAGTKYFVQVRAVHYGYSLPVNSSNINYKKEENTNYLEISTYSENLSNLNFENDSLLTYYPPGIGGLYSIQLGWLPPQGNFDHYRVYYNTGNAVTLSNFLNTSILDYSCSGEETADSNVSCQYVDSNLSNFLLTGLQTNTKYNLSLAVCLTRGCEAGKRVFSNVKSHTTTPPVASFRGIASIDSAKELTKLDRLFLNFESPDLTSGNLSGLIVEYYGIDITNPSPMSLNDSDVINTTLLDVQPFDYRLDTTIEVSGIDPSSSTPYCFLIVPYTYNNDGSKTLHRDGLIPQCKIPEIKGPSAIEFPGIDNFQCNFSSKEIIVNWSRPNVGIFNSFELYYVTNASSFNFGEAFDWENNAYNRILLDSSKTTHTLTNLQPGKSYRLGIISYYDSINGPIRSEINPNTIECSL</sequence>
<evidence type="ECO:0000256" key="1">
    <source>
        <dbReference type="ARBA" id="ARBA00022737"/>
    </source>
</evidence>
<dbReference type="SUPFAM" id="SSF49265">
    <property type="entry name" value="Fibronectin type III"/>
    <property type="match status" value="2"/>
</dbReference>
<keyword evidence="5" id="KW-1185">Reference proteome</keyword>
<dbReference type="PANTHER" id="PTHR46708">
    <property type="entry name" value="TENASCIN"/>
    <property type="match status" value="1"/>
</dbReference>
<name>A0ABU5VXA2_9BACT</name>
<dbReference type="PANTHER" id="PTHR46708:SF2">
    <property type="entry name" value="FIBRONECTIN TYPE-III DOMAIN-CONTAINING PROTEIN"/>
    <property type="match status" value="1"/>
</dbReference>
<dbReference type="RefSeq" id="WP_323577824.1">
    <property type="nucleotide sequence ID" value="NZ_JAYGJQ010000002.1"/>
</dbReference>
<evidence type="ECO:0000313" key="5">
    <source>
        <dbReference type="Proteomes" id="UP001302274"/>
    </source>
</evidence>
<dbReference type="InterPro" id="IPR050991">
    <property type="entry name" value="ECM_Regulatory_Proteins"/>
</dbReference>
<evidence type="ECO:0000313" key="4">
    <source>
        <dbReference type="EMBL" id="MEA9357700.1"/>
    </source>
</evidence>
<evidence type="ECO:0000256" key="2">
    <source>
        <dbReference type="SAM" id="SignalP"/>
    </source>
</evidence>
<feature type="domain" description="Fibronectin type-III" evidence="3">
    <location>
        <begin position="531"/>
        <end position="628"/>
    </location>
</feature>
<feature type="domain" description="Fibronectin type-III" evidence="3">
    <location>
        <begin position="44"/>
        <end position="130"/>
    </location>
</feature>
<dbReference type="PROSITE" id="PS51257">
    <property type="entry name" value="PROKAR_LIPOPROTEIN"/>
    <property type="match status" value="1"/>
</dbReference>
<organism evidence="4 5">
    <name type="scientific">Bacteriovorax antarcticus</name>
    <dbReference type="NCBI Taxonomy" id="3088717"/>
    <lineage>
        <taxon>Bacteria</taxon>
        <taxon>Pseudomonadati</taxon>
        <taxon>Bdellovibrionota</taxon>
        <taxon>Bacteriovoracia</taxon>
        <taxon>Bacteriovoracales</taxon>
        <taxon>Bacteriovoracaceae</taxon>
        <taxon>Bacteriovorax</taxon>
    </lineage>
</organism>
<protein>
    <submittedName>
        <fullName evidence="4">Fibronectin type III domain-containing protein</fullName>
    </submittedName>
</protein>
<dbReference type="SMART" id="SM00060">
    <property type="entry name" value="FN3"/>
    <property type="match status" value="4"/>
</dbReference>
<feature type="signal peptide" evidence="2">
    <location>
        <begin position="1"/>
        <end position="20"/>
    </location>
</feature>
<dbReference type="Proteomes" id="UP001302274">
    <property type="component" value="Unassembled WGS sequence"/>
</dbReference>
<keyword evidence="2" id="KW-0732">Signal</keyword>
<feature type="domain" description="Fibronectin type-III" evidence="3">
    <location>
        <begin position="290"/>
        <end position="387"/>
    </location>
</feature>
<feature type="domain" description="Fibronectin type-III" evidence="3">
    <location>
        <begin position="151"/>
        <end position="250"/>
    </location>
</feature>
<dbReference type="InterPro" id="IPR003961">
    <property type="entry name" value="FN3_dom"/>
</dbReference>
<reference evidence="4 5" key="1">
    <citation type="submission" date="2023-11" db="EMBL/GenBank/DDBJ databases">
        <title>A Novel Polar Bacteriovorax (B. antarcticus) Isolated from the Biocrust in Antarctica.</title>
        <authorList>
            <person name="Mun W."/>
            <person name="Choi S.Y."/>
            <person name="Mitchell R.J."/>
        </authorList>
    </citation>
    <scope>NUCLEOTIDE SEQUENCE [LARGE SCALE GENOMIC DNA]</scope>
    <source>
        <strain evidence="4 5">PP10</strain>
    </source>
</reference>
<keyword evidence="1" id="KW-0677">Repeat</keyword>
<gene>
    <name evidence="4" type="ORF">SHI21_15830</name>
</gene>
<dbReference type="CDD" id="cd00063">
    <property type="entry name" value="FN3"/>
    <property type="match status" value="3"/>
</dbReference>
<dbReference type="Gene3D" id="2.60.40.10">
    <property type="entry name" value="Immunoglobulins"/>
    <property type="match status" value="4"/>
</dbReference>
<comment type="caution">
    <text evidence="4">The sequence shown here is derived from an EMBL/GenBank/DDBJ whole genome shotgun (WGS) entry which is preliminary data.</text>
</comment>
<dbReference type="Pfam" id="PF00041">
    <property type="entry name" value="fn3"/>
    <property type="match status" value="2"/>
</dbReference>